<organism evidence="4">
    <name type="scientific">uncultured Caudovirales phage</name>
    <dbReference type="NCBI Taxonomy" id="2100421"/>
    <lineage>
        <taxon>Viruses</taxon>
        <taxon>Duplodnaviria</taxon>
        <taxon>Heunggongvirae</taxon>
        <taxon>Uroviricota</taxon>
        <taxon>Caudoviricetes</taxon>
        <taxon>Peduoviridae</taxon>
        <taxon>Maltschvirus</taxon>
        <taxon>Maltschvirus maltsch</taxon>
    </lineage>
</organism>
<dbReference type="Gene3D" id="3.40.50.410">
    <property type="entry name" value="von Willebrand factor, type A domain"/>
    <property type="match status" value="1"/>
</dbReference>
<dbReference type="CDD" id="cd00198">
    <property type="entry name" value="vWFA"/>
    <property type="match status" value="1"/>
</dbReference>
<dbReference type="Pfam" id="PF13203">
    <property type="entry name" value="DUF2201_N"/>
    <property type="match status" value="1"/>
</dbReference>
<dbReference type="EMBL" id="LR796341">
    <property type="protein sequence ID" value="CAB4137996.1"/>
    <property type="molecule type" value="Genomic_DNA"/>
</dbReference>
<dbReference type="Pfam" id="PF09967">
    <property type="entry name" value="DUF2201"/>
    <property type="match status" value="1"/>
</dbReference>
<name>A0A6J5LYL0_9CAUD</name>
<dbReference type="PANTHER" id="PTHR38730:SF1">
    <property type="entry name" value="SLL7028 PROTEIN"/>
    <property type="match status" value="1"/>
</dbReference>
<feature type="domain" description="Putative metallopeptidase" evidence="3">
    <location>
        <begin position="34"/>
        <end position="276"/>
    </location>
</feature>
<dbReference type="InterPro" id="IPR036465">
    <property type="entry name" value="vWFA_dom_sf"/>
</dbReference>
<dbReference type="InterPro" id="IPR018698">
    <property type="entry name" value="VWA-like_dom"/>
</dbReference>
<evidence type="ECO:0000256" key="1">
    <source>
        <dbReference type="SAM" id="MobiDB-lite"/>
    </source>
</evidence>
<evidence type="ECO:0000313" key="4">
    <source>
        <dbReference type="EMBL" id="CAB4137996.1"/>
    </source>
</evidence>
<evidence type="ECO:0000259" key="2">
    <source>
        <dbReference type="Pfam" id="PF09967"/>
    </source>
</evidence>
<dbReference type="SUPFAM" id="SSF53300">
    <property type="entry name" value="vWA-like"/>
    <property type="match status" value="1"/>
</dbReference>
<sequence>MSKKGTTADSKDADKFANLLGATDPALDRLVREKLITARVGLLLRASFFGNLATRLKLVNADEWCPTAATDGRNFYYNTRFVEMLKPKEIEFLFGHEVLHCVYDHFGRRGDRDPQLWNIANDYCVNADLKKHRVGEFITSVPCLYDQKYEGKSSEEIYDILYENAEKIDIGSLIDKLLDEHMDGDDEGSGSNDGDEQKGGGKPKLSAADKAAIRDEIKEAVLAAAQASDGAGNLPAGVKRIIQDMTEPKMNWRELLRMQLESTIKSDFTWMRASRRGWHMDAVMPGMKNDEMIDIAISIDASGSMSEKILKDILSETAGIMEQFSAYRIHVISFDTEVYNPQQYDSENLDSITDYEIKGGGGTDFDCVFNYFKENEIEPKRHIMFTDGYPFGSWGDENYCDTVFILHGTTSVVPPWGQFAYYEEESTH</sequence>
<evidence type="ECO:0000259" key="3">
    <source>
        <dbReference type="Pfam" id="PF13203"/>
    </source>
</evidence>
<protein>
    <submittedName>
        <fullName evidence="4">VWFA domain containing protein</fullName>
    </submittedName>
</protein>
<accession>A0A6J5LYL0</accession>
<dbReference type="InterPro" id="IPR025154">
    <property type="entry name" value="Put_metallopeptidase_dom"/>
</dbReference>
<gene>
    <name evidence="4" type="ORF">UFOVP328_189</name>
</gene>
<feature type="domain" description="VWA-like" evidence="2">
    <location>
        <begin position="295"/>
        <end position="420"/>
    </location>
</feature>
<feature type="region of interest" description="Disordered" evidence="1">
    <location>
        <begin position="181"/>
        <end position="209"/>
    </location>
</feature>
<reference evidence="4" key="1">
    <citation type="submission" date="2020-04" db="EMBL/GenBank/DDBJ databases">
        <authorList>
            <person name="Chiriac C."/>
            <person name="Salcher M."/>
            <person name="Ghai R."/>
            <person name="Kavagutti S V."/>
        </authorList>
    </citation>
    <scope>NUCLEOTIDE SEQUENCE</scope>
</reference>
<proteinExistence type="predicted"/>
<dbReference type="PANTHER" id="PTHR38730">
    <property type="entry name" value="SLL7028 PROTEIN"/>
    <property type="match status" value="1"/>
</dbReference>